<evidence type="ECO:0000259" key="1">
    <source>
        <dbReference type="PROSITE" id="PS51186"/>
    </source>
</evidence>
<dbReference type="GeneID" id="31846026"/>
<reference evidence="2 3" key="1">
    <citation type="journal article" date="2017" name="Front. Microbiol.">
        <title>Phaeobacter piscinae sp. nov., a species of the Roseobacter group and potential aquaculture probiont.</title>
        <authorList>
            <person name="Sonnenschein E.C."/>
            <person name="Phippen C.B.W."/>
            <person name="Nielsen K.F."/>
            <person name="Mateiu R.V."/>
            <person name="Melchiorsen J."/>
            <person name="Gram L."/>
            <person name="Overmann J."/>
            <person name="Freese H.M."/>
        </authorList>
    </citation>
    <scope>NUCLEOTIDE SEQUENCE [LARGE SCALE GENOMIC DNA]</scope>
    <source>
        <strain evidence="2 3">P63</strain>
    </source>
</reference>
<dbReference type="SUPFAM" id="SSF55729">
    <property type="entry name" value="Acyl-CoA N-acyltransferases (Nat)"/>
    <property type="match status" value="1"/>
</dbReference>
<protein>
    <submittedName>
        <fullName evidence="2">Acetyltransferase</fullName>
    </submittedName>
</protein>
<proteinExistence type="predicted"/>
<organism evidence="2 3">
    <name type="scientific">Phaeobacter gallaeciensis</name>
    <dbReference type="NCBI Taxonomy" id="60890"/>
    <lineage>
        <taxon>Bacteria</taxon>
        <taxon>Pseudomonadati</taxon>
        <taxon>Pseudomonadota</taxon>
        <taxon>Alphaproteobacteria</taxon>
        <taxon>Rhodobacterales</taxon>
        <taxon>Roseobacteraceae</taxon>
        <taxon>Phaeobacter</taxon>
    </lineage>
</organism>
<sequence>MSTQSYLIDTNIIIGLEDNHTVKPAYAKFSQLAAKHKVDVLVHEAARDDINRDKDAARRAISLSKVDKFQILEKVKGVTKDDLQQAFGRIRKHNDEVDAILLHALSINASDFLVTEDQGLHERAQKHAPDLANRVLFIADAAQLLTTTYEPRAVPIRHVADVSAHTIPITDSFFDSLREGYPEFNDWWKTKCVAERRPCWVVYDNDEIAGLIVRKDETGSQTDATRKAQKILKICTFKVSPEKRGIKLGELLLKKVLWFAQKNAYDLAYLTAYPDQDALIALLEFYGFEKTGTKGSDGELVLERSFSNTQLTRIDGTSVYETDRRSYPRFVADAGVRGFVIPIKEDYHDVLYPDLRDARQPDMFRDTSHGAGPKRPGNTIRKVYLCRAPSNLGAPGSVLFFYKGKSIENPSQALTAVGILDDFSLATSTKDLMKLTGGRSVYSERELEDYQATADDPVKVINYLLVDYIDPPISLEELHDTGIFGGHPPQSIVELRGRRLREALDRCNFGFPL</sequence>
<dbReference type="InterPro" id="IPR000182">
    <property type="entry name" value="GNAT_dom"/>
</dbReference>
<dbReference type="Gene3D" id="3.40.630.30">
    <property type="match status" value="1"/>
</dbReference>
<dbReference type="CDD" id="cd04301">
    <property type="entry name" value="NAT_SF"/>
    <property type="match status" value="1"/>
</dbReference>
<dbReference type="Proteomes" id="UP000217545">
    <property type="component" value="Chromosome"/>
</dbReference>
<dbReference type="InterPro" id="IPR016181">
    <property type="entry name" value="Acyl_CoA_acyltransferase"/>
</dbReference>
<feature type="domain" description="N-acetyltransferase" evidence="1">
    <location>
        <begin position="160"/>
        <end position="307"/>
    </location>
</feature>
<dbReference type="AlphaFoldDB" id="A0AAC9Z808"/>
<gene>
    <name evidence="2" type="ORF">PhaeoP63_01608</name>
</gene>
<evidence type="ECO:0000313" key="2">
    <source>
        <dbReference type="EMBL" id="ATF05686.1"/>
    </source>
</evidence>
<dbReference type="RefSeq" id="WP_024097058.1">
    <property type="nucleotide sequence ID" value="NZ_CP010588.1"/>
</dbReference>
<dbReference type="PROSITE" id="PS51186">
    <property type="entry name" value="GNAT"/>
    <property type="match status" value="1"/>
</dbReference>
<dbReference type="EMBL" id="CP010784">
    <property type="protein sequence ID" value="ATF05686.1"/>
    <property type="molecule type" value="Genomic_DNA"/>
</dbReference>
<dbReference type="GO" id="GO:0016747">
    <property type="term" value="F:acyltransferase activity, transferring groups other than amino-acyl groups"/>
    <property type="evidence" value="ECO:0007669"/>
    <property type="project" value="InterPro"/>
</dbReference>
<dbReference type="Pfam" id="PF00583">
    <property type="entry name" value="Acetyltransf_1"/>
    <property type="match status" value="1"/>
</dbReference>
<accession>A0AAC9Z808</accession>
<name>A0AAC9Z808_9RHOB</name>
<evidence type="ECO:0000313" key="3">
    <source>
        <dbReference type="Proteomes" id="UP000217545"/>
    </source>
</evidence>